<comment type="caution">
    <text evidence="3">The sequence shown here is derived from an EMBL/GenBank/DDBJ whole genome shotgun (WGS) entry which is preliminary data.</text>
</comment>
<dbReference type="CDD" id="cd06257">
    <property type="entry name" value="DnaJ"/>
    <property type="match status" value="1"/>
</dbReference>
<dbReference type="Pfam" id="PF00226">
    <property type="entry name" value="DnaJ"/>
    <property type="match status" value="1"/>
</dbReference>
<evidence type="ECO:0000256" key="1">
    <source>
        <dbReference type="SAM" id="MobiDB-lite"/>
    </source>
</evidence>
<dbReference type="SMART" id="SM00028">
    <property type="entry name" value="TPR"/>
    <property type="match status" value="6"/>
</dbReference>
<dbReference type="PANTHER" id="PTHR45181">
    <property type="entry name" value="HEAT SHOCK PROTEIN DNAJ WITH TETRATRICOPEPTIDE REPEAT-CONTAINING PROTEIN"/>
    <property type="match status" value="1"/>
</dbReference>
<sequence>MSPAAAVDIRSPVTSKHPYSLQNPNPTPIQNNHRQTVNATFYGNTSEIDMNKNGSHTGTGRARPRLMKVRKQLHGRNRGEGPGESGSGSDFNPFKSVGDNVDGNSCVSNVGFVFGANGGVKSGDFDPGLNSRVELDSKETGFGGNVGQWREKEPALGLKVEPTELGNMGFVFDPTGNGVGVKSDVETRELNECVVNVGGVESEKVSNAGDGEFCDDKSELRSSLNSNKGDSSGNGVKLGSDDVGFVFGAAREAFITNVGASDSSFVFRANADDSIANVEVSGSSFVFSADTNDSSANVGVSGSGFVFGASWFDKKLNSSEGKRESGESSGNSVFSDTGKIKLKNEADFHEVEGNSNGVFVFGSSSKKSCNLNECVVTNFPVEVKSSGGTFLNYSISKDQNGNLDSSVNGKGKFASFPNSSKAASTSSINPIFNLPEEIKKLNINEFKNVHGADNENSSANDDSLFVIRSSKKASASSNGSSDTCSPEQNAAVGSGGDKFESSDKNRSCNTGSTSIRTSSSELFRFQAGCVKTSFEGQLSEDRMNDDTKLNGAAPLTSFSLAGFDSQVHSEVSEATTMAGVERENNKSISTSDLGRLGMPFTDFKTPCDAFCLKTSVFPESNKKPEFTVNNRSKKGKRLETRVKLKQDSIRKQHPEQVQVQNERCGQENLNSPGCYSPMDFSPYQETAAAGKFSEETSVTLNDSNPQENNCAPSMLHSTATTGPREVEGLDVKTDGGRPREKMNQESSGCDSERCFMGDSISKGFVLGAEMSCADFNFEQVSGSNDGAASAEVTHGLNTESSHQMQFSFASGLEDVDVRKFSFSASSCSSTPKRQYRKKYRRKPPCEPFIFVPNPNGQGEDLSTRHKKVGNKSEINELAKQGSISSTGSVQEECEMWRARGNHAYQNGDMSKAEDFYTCGINSIPSSDISGCCLKPLVICYSNRAATRMSLGNTREALRDCIKAADLDPNFFKVQIRAANCHLQLGEVEDALHYFNKCLESRAGVCLDRRIIIEAADGVQKAQKVLECINHSAKLLEERTYDAALNALDVIAKALSISPYSERLLEMKAKFLFMLRKYKEVIHMCEQTLSAAEKNFVGVDGQFVDIGCSESENCSFARVWRWHLISKSYFYLGKLEVALDLLQKLEQMRSISCKKADASKILESSVTLAVTIRNLLHLKSAGNEAVRSAQYTEAVEHYTGALLNSIESRPFAAICFGNRAAAHQALGQIVDAISDCSLAVALDGNYSKAVARRAALHERIRDYGQAATDLQRLISILENQSDGKVRQSSKPARSTSWTKELRQAHQRLSLMEEEAKKGIHLDLYCILGVKDSETASDIKKAYHKAALKHHPDKAGQFLARSGSGDDGRLWKEIVQEVHADADRLFKMIGEAYAVLSDPTKLQPPLIAINAGNIFPLPPPSCSLLPSSPLLHITATTRHLFYHGSTIIIMTINVAPSIININGTAAIFAAIHDNHYDMINSTTNYNMGMTIAATPSLISLFPCYISNIVPSVRNMILTSKLEEHPRKTMEAVLMEEHHTHGVTQMREMSTGEIGRIIGRPMVIHVHAGRRNILCLRIYMQIAFFRSRSGQLLRNKVQDGSSGQSND</sequence>
<keyword evidence="4" id="KW-1185">Reference proteome</keyword>
<dbReference type="EMBL" id="JAQIZT010000016">
    <property type="protein sequence ID" value="KAJ6968000.1"/>
    <property type="molecule type" value="Genomic_DNA"/>
</dbReference>
<name>A0AAD6PVA6_9ROSI</name>
<dbReference type="Gene3D" id="1.25.40.10">
    <property type="entry name" value="Tetratricopeptide repeat domain"/>
    <property type="match status" value="3"/>
</dbReference>
<feature type="compositionally biased region" description="Basic and acidic residues" evidence="1">
    <location>
        <begin position="497"/>
        <end position="506"/>
    </location>
</feature>
<reference evidence="3 4" key="1">
    <citation type="journal article" date="2023" name="Mol. Ecol. Resour.">
        <title>Chromosome-level genome assembly of a triploid poplar Populus alba 'Berolinensis'.</title>
        <authorList>
            <person name="Chen S."/>
            <person name="Yu Y."/>
            <person name="Wang X."/>
            <person name="Wang S."/>
            <person name="Zhang T."/>
            <person name="Zhou Y."/>
            <person name="He R."/>
            <person name="Meng N."/>
            <person name="Wang Y."/>
            <person name="Liu W."/>
            <person name="Liu Z."/>
            <person name="Liu J."/>
            <person name="Guo Q."/>
            <person name="Huang H."/>
            <person name="Sederoff R.R."/>
            <person name="Wang G."/>
            <person name="Qu G."/>
            <person name="Chen S."/>
        </authorList>
    </citation>
    <scope>NUCLEOTIDE SEQUENCE [LARGE SCALE GENOMIC DNA]</scope>
    <source>
        <strain evidence="3">SC-2020</strain>
    </source>
</reference>
<dbReference type="InterPro" id="IPR011990">
    <property type="entry name" value="TPR-like_helical_dom_sf"/>
</dbReference>
<dbReference type="PRINTS" id="PR00625">
    <property type="entry name" value="JDOMAIN"/>
</dbReference>
<gene>
    <name evidence="3" type="ORF">NC653_036058</name>
</gene>
<evidence type="ECO:0000313" key="4">
    <source>
        <dbReference type="Proteomes" id="UP001164929"/>
    </source>
</evidence>
<accession>A0AAD6PVA6</accession>
<dbReference type="SUPFAM" id="SSF48452">
    <property type="entry name" value="TPR-like"/>
    <property type="match status" value="2"/>
</dbReference>
<evidence type="ECO:0000259" key="2">
    <source>
        <dbReference type="PROSITE" id="PS50076"/>
    </source>
</evidence>
<dbReference type="InterPro" id="IPR001623">
    <property type="entry name" value="DnaJ_domain"/>
</dbReference>
<dbReference type="Proteomes" id="UP001164929">
    <property type="component" value="Chromosome 16"/>
</dbReference>
<feature type="domain" description="J" evidence="2">
    <location>
        <begin position="1321"/>
        <end position="1399"/>
    </location>
</feature>
<evidence type="ECO:0000313" key="3">
    <source>
        <dbReference type="EMBL" id="KAJ6968000.1"/>
    </source>
</evidence>
<dbReference type="SUPFAM" id="SSF46565">
    <property type="entry name" value="Chaperone J-domain"/>
    <property type="match status" value="1"/>
</dbReference>
<feature type="region of interest" description="Disordered" evidence="1">
    <location>
        <begin position="703"/>
        <end position="726"/>
    </location>
</feature>
<dbReference type="InterPro" id="IPR019734">
    <property type="entry name" value="TPR_rpt"/>
</dbReference>
<dbReference type="InterPro" id="IPR036869">
    <property type="entry name" value="J_dom_sf"/>
</dbReference>
<dbReference type="SMART" id="SM00271">
    <property type="entry name" value="DnaJ"/>
    <property type="match status" value="1"/>
</dbReference>
<feature type="compositionally biased region" description="Polar residues" evidence="1">
    <location>
        <begin position="20"/>
        <end position="58"/>
    </location>
</feature>
<proteinExistence type="predicted"/>
<dbReference type="PANTHER" id="PTHR45181:SF8">
    <property type="entry name" value="HEAT SHOCK PROTEIN DNAJ WITH TETRATRICOPEPTIDE REPEAT-CONTAINING PROTEIN"/>
    <property type="match status" value="1"/>
</dbReference>
<protein>
    <recommendedName>
        <fullName evidence="2">J domain-containing protein</fullName>
    </recommendedName>
</protein>
<feature type="compositionally biased region" description="Basic residues" evidence="1">
    <location>
        <begin position="62"/>
        <end position="76"/>
    </location>
</feature>
<feature type="region of interest" description="Disordered" evidence="1">
    <location>
        <begin position="1"/>
        <end position="94"/>
    </location>
</feature>
<dbReference type="PROSITE" id="PS50076">
    <property type="entry name" value="DNAJ_2"/>
    <property type="match status" value="1"/>
</dbReference>
<feature type="region of interest" description="Disordered" evidence="1">
    <location>
        <begin position="474"/>
        <end position="515"/>
    </location>
</feature>
<organism evidence="3 4">
    <name type="scientific">Populus alba x Populus x berolinensis</name>
    <dbReference type="NCBI Taxonomy" id="444605"/>
    <lineage>
        <taxon>Eukaryota</taxon>
        <taxon>Viridiplantae</taxon>
        <taxon>Streptophyta</taxon>
        <taxon>Embryophyta</taxon>
        <taxon>Tracheophyta</taxon>
        <taxon>Spermatophyta</taxon>
        <taxon>Magnoliopsida</taxon>
        <taxon>eudicotyledons</taxon>
        <taxon>Gunneridae</taxon>
        <taxon>Pentapetalae</taxon>
        <taxon>rosids</taxon>
        <taxon>fabids</taxon>
        <taxon>Malpighiales</taxon>
        <taxon>Salicaceae</taxon>
        <taxon>Saliceae</taxon>
        <taxon>Populus</taxon>
    </lineage>
</organism>
<dbReference type="Gene3D" id="1.10.287.110">
    <property type="entry name" value="DnaJ domain"/>
    <property type="match status" value="1"/>
</dbReference>
<feature type="compositionally biased region" description="Polar residues" evidence="1">
    <location>
        <begin position="703"/>
        <end position="721"/>
    </location>
</feature>